<dbReference type="Pfam" id="PF00079">
    <property type="entry name" value="Serpin"/>
    <property type="match status" value="1"/>
</dbReference>
<dbReference type="WBParaSite" id="ASIM_0001978101-mRNA-1">
    <property type="protein sequence ID" value="ASIM_0001978101-mRNA-1"/>
    <property type="gene ID" value="ASIM_0001978101"/>
</dbReference>
<accession>A0A0M3KFM0</accession>
<evidence type="ECO:0000259" key="2">
    <source>
        <dbReference type="Pfam" id="PF00079"/>
    </source>
</evidence>
<dbReference type="Gene3D" id="3.30.497.10">
    <property type="entry name" value="Antithrombin, subunit I, domain 2"/>
    <property type="match status" value="1"/>
</dbReference>
<organism evidence="3">
    <name type="scientific">Anisakis simplex</name>
    <name type="common">Herring worm</name>
    <dbReference type="NCBI Taxonomy" id="6269"/>
    <lineage>
        <taxon>Eukaryota</taxon>
        <taxon>Metazoa</taxon>
        <taxon>Ecdysozoa</taxon>
        <taxon>Nematoda</taxon>
        <taxon>Chromadorea</taxon>
        <taxon>Rhabditida</taxon>
        <taxon>Spirurina</taxon>
        <taxon>Ascaridomorpha</taxon>
        <taxon>Ascaridoidea</taxon>
        <taxon>Anisakidae</taxon>
        <taxon>Anisakis</taxon>
        <taxon>Anisakis simplex complex</taxon>
    </lineage>
</organism>
<protein>
    <submittedName>
        <fullName evidence="3">LP15633p (inferred by orthology to a D. melanogaster protein)</fullName>
    </submittedName>
</protein>
<name>A0A0M3KFM0_ANISI</name>
<proteinExistence type="predicted"/>
<dbReference type="Gene3D" id="1.10.287.580">
    <property type="entry name" value="Helix hairpin bin"/>
    <property type="match status" value="1"/>
</dbReference>
<dbReference type="AlphaFoldDB" id="A0A0M3KFM0"/>
<keyword evidence="1" id="KW-0812">Transmembrane</keyword>
<feature type="domain" description="Serpin" evidence="2">
    <location>
        <begin position="49"/>
        <end position="168"/>
    </location>
</feature>
<dbReference type="InterPro" id="IPR023796">
    <property type="entry name" value="Serpin_dom"/>
</dbReference>
<dbReference type="Gene3D" id="2.30.39.10">
    <property type="entry name" value="Alpha-1-antitrypsin, domain 1"/>
    <property type="match status" value="1"/>
</dbReference>
<dbReference type="InterPro" id="IPR000215">
    <property type="entry name" value="Serpin_fam"/>
</dbReference>
<dbReference type="GO" id="GO:0004867">
    <property type="term" value="F:serine-type endopeptidase inhibitor activity"/>
    <property type="evidence" value="ECO:0007669"/>
    <property type="project" value="InterPro"/>
</dbReference>
<keyword evidence="1" id="KW-1133">Transmembrane helix</keyword>
<evidence type="ECO:0000313" key="3">
    <source>
        <dbReference type="WBParaSite" id="ASIM_0001978101-mRNA-1"/>
    </source>
</evidence>
<dbReference type="GO" id="GO:0005615">
    <property type="term" value="C:extracellular space"/>
    <property type="evidence" value="ECO:0007669"/>
    <property type="project" value="InterPro"/>
</dbReference>
<sequence>LLRYVTRNGHTSFVISPFSIAITLSILSYGAVGNTQAQIDKLIANAESDSYIDTIANQANTRPQSKILVFNAVWMWAEWIKKFKNEETFLKDFYVNQDEIKRVNMMPIWAYGTYRYGENADLQVVGIPFSDEETYMYIFLTRDRYAVLNDFIKDMDYQRIIALINRCKIVDVEVGHYLT</sequence>
<reference evidence="3" key="1">
    <citation type="submission" date="2017-02" db="UniProtKB">
        <authorList>
            <consortium name="WormBaseParasite"/>
        </authorList>
    </citation>
    <scope>IDENTIFICATION</scope>
</reference>
<evidence type="ECO:0000256" key="1">
    <source>
        <dbReference type="SAM" id="Phobius"/>
    </source>
</evidence>
<keyword evidence="1" id="KW-0472">Membrane</keyword>
<dbReference type="PANTHER" id="PTHR11461">
    <property type="entry name" value="SERINE PROTEASE INHIBITOR, SERPIN"/>
    <property type="match status" value="1"/>
</dbReference>
<feature type="transmembrane region" description="Helical" evidence="1">
    <location>
        <begin position="12"/>
        <end position="32"/>
    </location>
</feature>
<dbReference type="InterPro" id="IPR042178">
    <property type="entry name" value="Serpin_sf_1"/>
</dbReference>
<dbReference type="InterPro" id="IPR042185">
    <property type="entry name" value="Serpin_sf_2"/>
</dbReference>
<dbReference type="PANTHER" id="PTHR11461:SF372">
    <property type="entry name" value="ACCESSORY GLAND PROTEIN ACP76A-RELATED"/>
    <property type="match status" value="1"/>
</dbReference>
<dbReference type="InterPro" id="IPR036186">
    <property type="entry name" value="Serpin_sf"/>
</dbReference>
<dbReference type="SUPFAM" id="SSF56574">
    <property type="entry name" value="Serpins"/>
    <property type="match status" value="1"/>
</dbReference>